<name>A0A3N4PPB6_9BACT</name>
<dbReference type="AlphaFoldDB" id="A0A3N4PPB6"/>
<evidence type="ECO:0000313" key="1">
    <source>
        <dbReference type="EMBL" id="RPE09498.1"/>
    </source>
</evidence>
<sequence>MRIPITGCLLLLALQTQAQKGVNSLYSSFGIGDLEEKDYSRSFGVGSSGIGRGAVSFLNELNPASYGRLPMETFFFEASVAAKTIQYNTSSTYQTAGDISFKRFALGFKAHKMWGLSLGLMPYSRVDYKLLNTRSIEGTTGSIRNAVEGAGGINRLYFSNALQLTRNFSLGVSTAMLFGPVSTIDSLGGSGTEQDVFSEVKNSYRSFELTTGLQYNGRINEWEIGAGATYRLGNTLVNEQDFSLKAADQTVLYEETRQSRDFKLPAQLGGGIHVTNGQLTLLADYRQQNWAGLNENKAEYKYMNAKRYSGGLEYTLYRDYFNSRIEGLILQTGFNYSTGYLKIKGEPISDFGITAGASLPSRTGHLRYYIGLEGGQRGRAVKGLVKENYFNVVLHLSLRDNWFFKHKEH</sequence>
<dbReference type="OrthoDB" id="1491239at2"/>
<comment type="caution">
    <text evidence="1">The sequence shown here is derived from an EMBL/GenBank/DDBJ whole genome shotgun (WGS) entry which is preliminary data.</text>
</comment>
<keyword evidence="2" id="KW-1185">Reference proteome</keyword>
<dbReference type="RefSeq" id="WP_123848492.1">
    <property type="nucleotide sequence ID" value="NZ_RPDH01000002.1"/>
</dbReference>
<gene>
    <name evidence="1" type="ORF">EGT74_21135</name>
</gene>
<dbReference type="Proteomes" id="UP000278351">
    <property type="component" value="Unassembled WGS sequence"/>
</dbReference>
<organism evidence="1 2">
    <name type="scientific">Chitinophaga lutea</name>
    <dbReference type="NCBI Taxonomy" id="2488634"/>
    <lineage>
        <taxon>Bacteria</taxon>
        <taxon>Pseudomonadati</taxon>
        <taxon>Bacteroidota</taxon>
        <taxon>Chitinophagia</taxon>
        <taxon>Chitinophagales</taxon>
        <taxon>Chitinophagaceae</taxon>
        <taxon>Chitinophaga</taxon>
    </lineage>
</organism>
<protein>
    <submittedName>
        <fullName evidence="1">Uncharacterized protein</fullName>
    </submittedName>
</protein>
<evidence type="ECO:0000313" key="2">
    <source>
        <dbReference type="Proteomes" id="UP000278351"/>
    </source>
</evidence>
<reference evidence="1 2" key="1">
    <citation type="submission" date="2018-11" db="EMBL/GenBank/DDBJ databases">
        <title>Chitinophaga lutea sp.nov., isolate from arsenic contaminated soil.</title>
        <authorList>
            <person name="Zong Y."/>
        </authorList>
    </citation>
    <scope>NUCLEOTIDE SEQUENCE [LARGE SCALE GENOMIC DNA]</scope>
    <source>
        <strain evidence="1 2">ZY74</strain>
    </source>
</reference>
<proteinExistence type="predicted"/>
<dbReference type="EMBL" id="RPDH01000002">
    <property type="protein sequence ID" value="RPE09498.1"/>
    <property type="molecule type" value="Genomic_DNA"/>
</dbReference>
<accession>A0A3N4PPB6</accession>